<evidence type="ECO:0000313" key="2">
    <source>
        <dbReference type="EMBL" id="GAA5531176.1"/>
    </source>
</evidence>
<dbReference type="Pfam" id="PF00657">
    <property type="entry name" value="Lipase_GDSL"/>
    <property type="match status" value="1"/>
</dbReference>
<dbReference type="CDD" id="cd01832">
    <property type="entry name" value="SGNH_hydrolase_like_1"/>
    <property type="match status" value="1"/>
</dbReference>
<evidence type="ECO:0000256" key="1">
    <source>
        <dbReference type="SAM" id="SignalP"/>
    </source>
</evidence>
<dbReference type="InterPro" id="IPR051532">
    <property type="entry name" value="Ester_Hydrolysis_Enzymes"/>
</dbReference>
<dbReference type="Proteomes" id="UP001428290">
    <property type="component" value="Unassembled WGS sequence"/>
</dbReference>
<name>A0ABP9X9Q3_9CHLR</name>
<dbReference type="RefSeq" id="WP_345724753.1">
    <property type="nucleotide sequence ID" value="NZ_BAABRU010000035.1"/>
</dbReference>
<dbReference type="InterPro" id="IPR013783">
    <property type="entry name" value="Ig-like_fold"/>
</dbReference>
<dbReference type="Gene3D" id="3.40.50.1110">
    <property type="entry name" value="SGNH hydrolase"/>
    <property type="match status" value="1"/>
</dbReference>
<reference evidence="2 3" key="1">
    <citation type="submission" date="2024-02" db="EMBL/GenBank/DDBJ databases">
        <title>Herpetosiphon gulosus NBRC 112829.</title>
        <authorList>
            <person name="Ichikawa N."/>
            <person name="Katano-Makiyama Y."/>
            <person name="Hidaka K."/>
        </authorList>
    </citation>
    <scope>NUCLEOTIDE SEQUENCE [LARGE SCALE GENOMIC DNA]</scope>
    <source>
        <strain evidence="2 3">NBRC 112829</strain>
    </source>
</reference>
<dbReference type="EMBL" id="BAABRU010000035">
    <property type="protein sequence ID" value="GAA5531176.1"/>
    <property type="molecule type" value="Genomic_DNA"/>
</dbReference>
<dbReference type="InterPro" id="IPR001087">
    <property type="entry name" value="GDSL"/>
</dbReference>
<evidence type="ECO:0008006" key="4">
    <source>
        <dbReference type="Google" id="ProtNLM"/>
    </source>
</evidence>
<accession>A0ABP9X9Q3</accession>
<dbReference type="Gene3D" id="2.60.40.10">
    <property type="entry name" value="Immunoglobulins"/>
    <property type="match status" value="1"/>
</dbReference>
<keyword evidence="1" id="KW-0732">Signal</keyword>
<dbReference type="PANTHER" id="PTHR30383">
    <property type="entry name" value="THIOESTERASE 1/PROTEASE 1/LYSOPHOSPHOLIPASE L1"/>
    <property type="match status" value="1"/>
</dbReference>
<dbReference type="InterPro" id="IPR036514">
    <property type="entry name" value="SGNH_hydro_sf"/>
</dbReference>
<sequence>MRRITIGLLVGLVVASIGQTSAQPAGDVIDPAVVGYPQRVVAFGDSITRAFLADGNIAEIGDKPQYSWATGTSPEVNSLTERIRTATGSVTATNAAVSGASMTALVGQVNGAEPANAQYATILMGANDICRSSEGAMTSVTDYRTQITNGLNQLTTNEPEVRVFVASVPDIFQVWQTFKDNSTARFIWGQFSVCQSMFANPESTAPADVERRQRVRQRIVDYNTQLSEVCNNYLRCRFDQNLLFNSPISPTLITADYYHPSIAGQQALANNLAQASFDFTDQQAPVSTVGFTQTKLMWLATLSATDDRGVRGLEYRLPSQTTWTRYSQPFEVAPETTIIVRAVDINGNTEGSRAWTAPANNQSPSVVFMPFVTLNQ</sequence>
<keyword evidence="3" id="KW-1185">Reference proteome</keyword>
<evidence type="ECO:0000313" key="3">
    <source>
        <dbReference type="Proteomes" id="UP001428290"/>
    </source>
</evidence>
<protein>
    <recommendedName>
        <fullName evidence="4">SGNH hydrolase-type esterase domain-containing protein</fullName>
    </recommendedName>
</protein>
<feature type="chain" id="PRO_5046691776" description="SGNH hydrolase-type esterase domain-containing protein" evidence="1">
    <location>
        <begin position="23"/>
        <end position="376"/>
    </location>
</feature>
<gene>
    <name evidence="2" type="ORF">Hgul01_05001</name>
</gene>
<dbReference type="PANTHER" id="PTHR30383:SF5">
    <property type="entry name" value="SGNH HYDROLASE-TYPE ESTERASE DOMAIN-CONTAINING PROTEIN"/>
    <property type="match status" value="1"/>
</dbReference>
<feature type="signal peptide" evidence="1">
    <location>
        <begin position="1"/>
        <end position="22"/>
    </location>
</feature>
<organism evidence="2 3">
    <name type="scientific">Herpetosiphon gulosus</name>
    <dbReference type="NCBI Taxonomy" id="1973496"/>
    <lineage>
        <taxon>Bacteria</taxon>
        <taxon>Bacillati</taxon>
        <taxon>Chloroflexota</taxon>
        <taxon>Chloroflexia</taxon>
        <taxon>Herpetosiphonales</taxon>
        <taxon>Herpetosiphonaceae</taxon>
        <taxon>Herpetosiphon</taxon>
    </lineage>
</organism>
<proteinExistence type="predicted"/>
<comment type="caution">
    <text evidence="2">The sequence shown here is derived from an EMBL/GenBank/DDBJ whole genome shotgun (WGS) entry which is preliminary data.</text>
</comment>
<dbReference type="SUPFAM" id="SSF52266">
    <property type="entry name" value="SGNH hydrolase"/>
    <property type="match status" value="1"/>
</dbReference>